<dbReference type="GO" id="GO:0008270">
    <property type="term" value="F:zinc ion binding"/>
    <property type="evidence" value="ECO:0007669"/>
    <property type="project" value="InterPro"/>
</dbReference>
<dbReference type="Gene3D" id="3.20.20.140">
    <property type="entry name" value="Metal-dependent hydrolases"/>
    <property type="match status" value="1"/>
</dbReference>
<evidence type="ECO:0000256" key="4">
    <source>
        <dbReference type="PROSITE-ProRule" id="PRU00679"/>
    </source>
</evidence>
<dbReference type="PANTHER" id="PTHR10819">
    <property type="entry name" value="PHOSPHOTRIESTERASE-RELATED"/>
    <property type="match status" value="1"/>
</dbReference>
<dbReference type="GeneID" id="83015451"/>
<feature type="binding site" evidence="3">
    <location>
        <position position="250"/>
    </location>
    <ligand>
        <name>a divalent metal cation</name>
        <dbReference type="ChEBI" id="CHEBI:60240"/>
        <label>1</label>
    </ligand>
</feature>
<comment type="caution">
    <text evidence="5">The sequence shown here is derived from an EMBL/GenBank/DDBJ whole genome shotgun (WGS) entry which is preliminary data.</text>
</comment>
<dbReference type="SUPFAM" id="SSF51556">
    <property type="entry name" value="Metallo-dependent hydrolases"/>
    <property type="match status" value="1"/>
</dbReference>
<feature type="binding site" evidence="3">
    <location>
        <position position="22"/>
    </location>
    <ligand>
        <name>a divalent metal cation</name>
        <dbReference type="ChEBI" id="CHEBI:60240"/>
        <label>1</label>
    </ligand>
</feature>
<proteinExistence type="inferred from homology"/>
<keyword evidence="2" id="KW-0378">Hydrolase</keyword>
<name>A0A412G0Y7_9FIRM</name>
<keyword evidence="6" id="KW-1185">Reference proteome</keyword>
<comment type="caution">
    <text evidence="4">Lacks conserved residue(s) required for the propagation of feature annotation.</text>
</comment>
<dbReference type="Proteomes" id="UP000284178">
    <property type="component" value="Unassembled WGS sequence"/>
</dbReference>
<protein>
    <recommendedName>
        <fullName evidence="7">Phosphotriesterase-related protein</fullName>
    </recommendedName>
</protein>
<feature type="binding site" evidence="3">
    <location>
        <position position="133"/>
    </location>
    <ligand>
        <name>a divalent metal cation</name>
        <dbReference type="ChEBI" id="CHEBI:60240"/>
        <label>2</label>
    </ligand>
</feature>
<evidence type="ECO:0000256" key="2">
    <source>
        <dbReference type="ARBA" id="ARBA00022801"/>
    </source>
</evidence>
<evidence type="ECO:0000313" key="5">
    <source>
        <dbReference type="EMBL" id="RGR74117.1"/>
    </source>
</evidence>
<dbReference type="PROSITE" id="PS51347">
    <property type="entry name" value="PHOSPHOTRIESTERASE_2"/>
    <property type="match status" value="1"/>
</dbReference>
<dbReference type="RefSeq" id="WP_117894883.1">
    <property type="nucleotide sequence ID" value="NZ_CABJCV010000009.1"/>
</dbReference>
<accession>A0A412G0Y7</accession>
<dbReference type="EMBL" id="QRUP01000009">
    <property type="protein sequence ID" value="RGR74117.1"/>
    <property type="molecule type" value="Genomic_DNA"/>
</dbReference>
<evidence type="ECO:0008006" key="7">
    <source>
        <dbReference type="Google" id="ProtNLM"/>
    </source>
</evidence>
<dbReference type="Pfam" id="PF02126">
    <property type="entry name" value="PTE"/>
    <property type="match status" value="1"/>
</dbReference>
<feature type="binding site" evidence="3">
    <location>
        <position position="193"/>
    </location>
    <ligand>
        <name>a divalent metal cation</name>
        <dbReference type="ChEBI" id="CHEBI:60240"/>
        <label>2</label>
    </ligand>
</feature>
<reference evidence="5 6" key="1">
    <citation type="submission" date="2018-08" db="EMBL/GenBank/DDBJ databases">
        <title>A genome reference for cultivated species of the human gut microbiota.</title>
        <authorList>
            <person name="Zou Y."/>
            <person name="Xue W."/>
            <person name="Luo G."/>
        </authorList>
    </citation>
    <scope>NUCLEOTIDE SEQUENCE [LARGE SCALE GENOMIC DNA]</scope>
    <source>
        <strain evidence="5 6">AF24-29</strain>
    </source>
</reference>
<sequence>MIRTVLNDIEKEKLGVTLCHEHFIVDLDRVRHDGISMIETPEEVEPEIRKMMALGVQAAVEVSTIDLGRDVRKLKQISLDTGLTIVASTGFYLTQYHPEWLASASAAAIAEVYVRELTEGIDDTGIKAGIIAEIASSPERFEGEEKKILKAAGIASRQTGAAVSTHTGRATAVETIETLLAEGMDPDKIIVGHQDLIDDTKYHVQLLKYGVNIAFDTCGKKAYMPDETRARNALAIMEAGYGDHLLFSNDISRRTYFTSQGGDGYLSVMKWVIPLLKQIGASDRQIQRCLVDNPARILDNEWR</sequence>
<feature type="binding site" evidence="3">
    <location>
        <position position="133"/>
    </location>
    <ligand>
        <name>a divalent metal cation</name>
        <dbReference type="ChEBI" id="CHEBI:60240"/>
        <label>1</label>
    </ligand>
</feature>
<evidence type="ECO:0000313" key="6">
    <source>
        <dbReference type="Proteomes" id="UP000284178"/>
    </source>
</evidence>
<evidence type="ECO:0000256" key="1">
    <source>
        <dbReference type="ARBA" id="ARBA00022723"/>
    </source>
</evidence>
<dbReference type="AlphaFoldDB" id="A0A412G0Y7"/>
<dbReference type="PANTHER" id="PTHR10819:SF3">
    <property type="entry name" value="PHOSPHOTRIESTERASE-RELATED PROTEIN"/>
    <property type="match status" value="1"/>
</dbReference>
<dbReference type="InterPro" id="IPR032466">
    <property type="entry name" value="Metal_Hydrolase"/>
</dbReference>
<keyword evidence="1 3" id="KW-0479">Metal-binding</keyword>
<gene>
    <name evidence="5" type="ORF">DWY25_08540</name>
</gene>
<dbReference type="PIRSF" id="PIRSF016839">
    <property type="entry name" value="PhP"/>
    <property type="match status" value="1"/>
</dbReference>
<dbReference type="InterPro" id="IPR001559">
    <property type="entry name" value="Phosphotriesterase"/>
</dbReference>
<evidence type="ECO:0000256" key="3">
    <source>
        <dbReference type="PIRSR" id="PIRSR601559-52"/>
    </source>
</evidence>
<comment type="similarity">
    <text evidence="4">Belongs to the metallo-dependent hydrolases superfamily. Phosphotriesterase family.</text>
</comment>
<dbReference type="GO" id="GO:0016787">
    <property type="term" value="F:hydrolase activity"/>
    <property type="evidence" value="ECO:0007669"/>
    <property type="project" value="UniProtKB-KW"/>
</dbReference>
<feature type="binding site" evidence="3">
    <location>
        <position position="20"/>
    </location>
    <ligand>
        <name>a divalent metal cation</name>
        <dbReference type="ChEBI" id="CHEBI:60240"/>
        <label>1</label>
    </ligand>
</feature>
<comment type="cofactor">
    <cofactor evidence="3">
        <name>a divalent metal cation</name>
        <dbReference type="ChEBI" id="CHEBI:60240"/>
    </cofactor>
    <text evidence="3">Binds 2 divalent metal cations per subunit.</text>
</comment>
<feature type="binding site" evidence="3">
    <location>
        <position position="166"/>
    </location>
    <ligand>
        <name>a divalent metal cation</name>
        <dbReference type="ChEBI" id="CHEBI:60240"/>
        <label>2</label>
    </ligand>
</feature>
<organism evidence="5 6">
    <name type="scientific">Holdemania filiformis</name>
    <dbReference type="NCBI Taxonomy" id="61171"/>
    <lineage>
        <taxon>Bacteria</taxon>
        <taxon>Bacillati</taxon>
        <taxon>Bacillota</taxon>
        <taxon>Erysipelotrichia</taxon>
        <taxon>Erysipelotrichales</taxon>
        <taxon>Erysipelotrichaceae</taxon>
        <taxon>Holdemania</taxon>
    </lineage>
</organism>